<protein>
    <submittedName>
        <fullName evidence="2">Uncharacterized protein</fullName>
    </submittedName>
</protein>
<dbReference type="Proteomes" id="UP001151699">
    <property type="component" value="Chromosome A"/>
</dbReference>
<feature type="compositionally biased region" description="Basic residues" evidence="1">
    <location>
        <begin position="1"/>
        <end position="16"/>
    </location>
</feature>
<name>A0A9Q0N9F1_9DIPT</name>
<dbReference type="OrthoDB" id="7970010at2759"/>
<gene>
    <name evidence="2" type="ORF">Bhyg_01384</name>
</gene>
<dbReference type="EMBL" id="WJQU01000001">
    <property type="protein sequence ID" value="KAJ6646173.1"/>
    <property type="molecule type" value="Genomic_DNA"/>
</dbReference>
<sequence>MSSKPKKPRGRPKKKSMAGTASMTNPGRPVKTDLTNLSYSTLNRRLHDLAEKFDHEALERAVSISKRKRNYVEVESTENTHSQVNVHKLETAFAFFMDHDYSKITWDALVEDTTQHGAPIYPSYYKLSKVKKECRPSVYTEETETCVQVPFQIMLNKSAERLVTAVGIDWLPEDLNNLVLICAYGFDSSSGFINPHQKFEDPENETLTTSELSLFASTFILCGLKTETGKNMWMNPTPQSVRFCRPLRIAIEKEDEYSIRAEDSRLRKEISNLRPYTFSLPNGKRASVRFDLYLSMIDGKCLNAVLGNSATTRCPVCYVLMNRFNEDEDWNSTVPPGNLLHGIANLHCEIKTLELLLKLSSRRTFKEWRIEKDMKRAFKKKFAAVKKKLWHAFSIRVGEVKHGSGTSLNGNTARTCFKDPLKVANVLGINADLVKRLSYIVLAFKQKQGLNLETLGKYCTETYKLFFKLYPWAKMNPSVHKMLRHGADIARNFPFSLAYFAEDSAESMHKYYRKNSVHHARQNSRANRLKDVFNRAVDMSDPLISMVNLEKRCKFHKEELPSEFVTIFGINDEF</sequence>
<accession>A0A9Q0N9F1</accession>
<evidence type="ECO:0000313" key="3">
    <source>
        <dbReference type="Proteomes" id="UP001151699"/>
    </source>
</evidence>
<dbReference type="AlphaFoldDB" id="A0A9Q0N9F1"/>
<proteinExistence type="predicted"/>
<feature type="region of interest" description="Disordered" evidence="1">
    <location>
        <begin position="1"/>
        <end position="34"/>
    </location>
</feature>
<evidence type="ECO:0000313" key="2">
    <source>
        <dbReference type="EMBL" id="KAJ6646173.1"/>
    </source>
</evidence>
<organism evidence="2 3">
    <name type="scientific">Pseudolycoriella hygida</name>
    <dbReference type="NCBI Taxonomy" id="35572"/>
    <lineage>
        <taxon>Eukaryota</taxon>
        <taxon>Metazoa</taxon>
        <taxon>Ecdysozoa</taxon>
        <taxon>Arthropoda</taxon>
        <taxon>Hexapoda</taxon>
        <taxon>Insecta</taxon>
        <taxon>Pterygota</taxon>
        <taxon>Neoptera</taxon>
        <taxon>Endopterygota</taxon>
        <taxon>Diptera</taxon>
        <taxon>Nematocera</taxon>
        <taxon>Sciaroidea</taxon>
        <taxon>Sciaridae</taxon>
        <taxon>Pseudolycoriella</taxon>
    </lineage>
</organism>
<reference evidence="2" key="1">
    <citation type="submission" date="2022-07" db="EMBL/GenBank/DDBJ databases">
        <authorList>
            <person name="Trinca V."/>
            <person name="Uliana J.V.C."/>
            <person name="Torres T.T."/>
            <person name="Ward R.J."/>
            <person name="Monesi N."/>
        </authorList>
    </citation>
    <scope>NUCLEOTIDE SEQUENCE</scope>
    <source>
        <strain evidence="2">HSMRA1968</strain>
        <tissue evidence="2">Whole embryos</tissue>
    </source>
</reference>
<evidence type="ECO:0000256" key="1">
    <source>
        <dbReference type="SAM" id="MobiDB-lite"/>
    </source>
</evidence>
<keyword evidence="3" id="KW-1185">Reference proteome</keyword>
<comment type="caution">
    <text evidence="2">The sequence shown here is derived from an EMBL/GenBank/DDBJ whole genome shotgun (WGS) entry which is preliminary data.</text>
</comment>